<reference evidence="1" key="1">
    <citation type="journal article" date="2020" name="mSystems">
        <title>Genome- and Community-Level Interaction Insights into Carbon Utilization and Element Cycling Functions of Hydrothermarchaeota in Hydrothermal Sediment.</title>
        <authorList>
            <person name="Zhou Z."/>
            <person name="Liu Y."/>
            <person name="Xu W."/>
            <person name="Pan J."/>
            <person name="Luo Z.H."/>
            <person name="Li M."/>
        </authorList>
    </citation>
    <scope>NUCLEOTIDE SEQUENCE [LARGE SCALE GENOMIC DNA]</scope>
    <source>
        <strain evidence="1">SpSt-81</strain>
    </source>
</reference>
<name>A0A7C3RN05_DICTH</name>
<dbReference type="AlphaFoldDB" id="A0A7C3RN05"/>
<comment type="caution">
    <text evidence="1">The sequence shown here is derived from an EMBL/GenBank/DDBJ whole genome shotgun (WGS) entry which is preliminary data.</text>
</comment>
<gene>
    <name evidence="1" type="ORF">ENW00_08485</name>
</gene>
<accession>A0A7C3RN05</accession>
<evidence type="ECO:0000313" key="1">
    <source>
        <dbReference type="EMBL" id="HFX14164.1"/>
    </source>
</evidence>
<proteinExistence type="predicted"/>
<organism evidence="1">
    <name type="scientific">Dictyoglomus thermophilum</name>
    <dbReference type="NCBI Taxonomy" id="14"/>
    <lineage>
        <taxon>Bacteria</taxon>
        <taxon>Pseudomonadati</taxon>
        <taxon>Dictyoglomota</taxon>
        <taxon>Dictyoglomia</taxon>
        <taxon>Dictyoglomales</taxon>
        <taxon>Dictyoglomaceae</taxon>
        <taxon>Dictyoglomus</taxon>
    </lineage>
</organism>
<dbReference type="EMBL" id="DTIN01000037">
    <property type="protein sequence ID" value="HFX14164.1"/>
    <property type="molecule type" value="Genomic_DNA"/>
</dbReference>
<sequence>MVPKSYYLSFFNISFRNTLVVITPLPIGASYTRTFRVSFLIAIPNRTWKEFDDQLAMWKHHASSSLDQPTHLVSLKAYL</sequence>
<protein>
    <submittedName>
        <fullName evidence="1">Uncharacterized protein</fullName>
    </submittedName>
</protein>